<keyword evidence="5" id="KW-1133">Transmembrane helix</keyword>
<proteinExistence type="predicted"/>
<dbReference type="PANTHER" id="PTHR13301">
    <property type="entry name" value="X-BOX TRANSCRIPTION FACTOR-RELATED"/>
    <property type="match status" value="1"/>
</dbReference>
<accession>A0AAN8T5H4</accession>
<evidence type="ECO:0000256" key="2">
    <source>
        <dbReference type="ARBA" id="ARBA00022676"/>
    </source>
</evidence>
<dbReference type="GO" id="GO:0016760">
    <property type="term" value="F:cellulose synthase (UDP-forming) activity"/>
    <property type="evidence" value="ECO:0007669"/>
    <property type="project" value="InterPro"/>
</dbReference>
<name>A0AAN8T5H4_SOLBU</name>
<comment type="subcellular location">
    <subcellularLocation>
        <location evidence="1">Endomembrane system</location>
    </subcellularLocation>
</comment>
<dbReference type="AlphaFoldDB" id="A0AAN8T5H4"/>
<keyword evidence="9" id="KW-1185">Reference proteome</keyword>
<dbReference type="GO" id="GO:0071555">
    <property type="term" value="P:cell wall organization"/>
    <property type="evidence" value="ECO:0007669"/>
    <property type="project" value="UniProtKB-KW"/>
</dbReference>
<dbReference type="EMBL" id="JBANQN010000008">
    <property type="protein sequence ID" value="KAK6781769.1"/>
    <property type="molecule type" value="Genomic_DNA"/>
</dbReference>
<dbReference type="Pfam" id="PF03552">
    <property type="entry name" value="Cellulose_synt"/>
    <property type="match status" value="1"/>
</dbReference>
<sequence length="212" mass="24571">MYSNDPSTPKRALCYFLDQSLWPNLAFAQTPQRFHGLNWADIYESEFKAQAHANPMGMDGLCGPNYMGTGCFFKRRAFFGGPSSFVQQEMIQDHVVNKPIEAQTILEQAHQMASFNYENQTNWGFKISSPWSLLHIFLFLGAYMQDYCLNFASTSQGSLRRWWSDQRMWIIRGLSSFPIGIIEYLMKRMGIVTQKFNVTSKVVDHDQVTRYN</sequence>
<keyword evidence="3" id="KW-0808">Transferase</keyword>
<comment type="caution">
    <text evidence="8">The sequence shown here is derived from an EMBL/GenBank/DDBJ whole genome shotgun (WGS) entry which is preliminary data.</text>
</comment>
<keyword evidence="2" id="KW-0328">Glycosyltransferase</keyword>
<evidence type="ECO:0000256" key="7">
    <source>
        <dbReference type="ARBA" id="ARBA00023316"/>
    </source>
</evidence>
<dbReference type="InterPro" id="IPR005150">
    <property type="entry name" value="Cellulose_synth"/>
</dbReference>
<keyword evidence="4" id="KW-0812">Transmembrane</keyword>
<dbReference type="GO" id="GO:0030244">
    <property type="term" value="P:cellulose biosynthetic process"/>
    <property type="evidence" value="ECO:0007669"/>
    <property type="project" value="InterPro"/>
</dbReference>
<evidence type="ECO:0000313" key="9">
    <source>
        <dbReference type="Proteomes" id="UP001371456"/>
    </source>
</evidence>
<evidence type="ECO:0000256" key="5">
    <source>
        <dbReference type="ARBA" id="ARBA00022989"/>
    </source>
</evidence>
<evidence type="ECO:0000256" key="4">
    <source>
        <dbReference type="ARBA" id="ARBA00022692"/>
    </source>
</evidence>
<protein>
    <submittedName>
        <fullName evidence="8">Uncharacterized protein</fullName>
    </submittedName>
</protein>
<keyword evidence="7" id="KW-0961">Cell wall biogenesis/degradation</keyword>
<gene>
    <name evidence="8" type="ORF">RDI58_019565</name>
</gene>
<evidence type="ECO:0000256" key="3">
    <source>
        <dbReference type="ARBA" id="ARBA00022679"/>
    </source>
</evidence>
<evidence type="ECO:0000313" key="8">
    <source>
        <dbReference type="EMBL" id="KAK6781769.1"/>
    </source>
</evidence>
<keyword evidence="6" id="KW-0472">Membrane</keyword>
<evidence type="ECO:0000256" key="6">
    <source>
        <dbReference type="ARBA" id="ARBA00023136"/>
    </source>
</evidence>
<evidence type="ECO:0000256" key="1">
    <source>
        <dbReference type="ARBA" id="ARBA00004308"/>
    </source>
</evidence>
<dbReference type="Proteomes" id="UP001371456">
    <property type="component" value="Unassembled WGS sequence"/>
</dbReference>
<reference evidence="8 9" key="1">
    <citation type="submission" date="2024-02" db="EMBL/GenBank/DDBJ databases">
        <title>de novo genome assembly of Solanum bulbocastanum strain 11H21.</title>
        <authorList>
            <person name="Hosaka A.J."/>
        </authorList>
    </citation>
    <scope>NUCLEOTIDE SEQUENCE [LARGE SCALE GENOMIC DNA]</scope>
    <source>
        <tissue evidence="8">Young leaves</tissue>
    </source>
</reference>
<organism evidence="8 9">
    <name type="scientific">Solanum bulbocastanum</name>
    <name type="common">Wild potato</name>
    <dbReference type="NCBI Taxonomy" id="147425"/>
    <lineage>
        <taxon>Eukaryota</taxon>
        <taxon>Viridiplantae</taxon>
        <taxon>Streptophyta</taxon>
        <taxon>Embryophyta</taxon>
        <taxon>Tracheophyta</taxon>
        <taxon>Spermatophyta</taxon>
        <taxon>Magnoliopsida</taxon>
        <taxon>eudicotyledons</taxon>
        <taxon>Gunneridae</taxon>
        <taxon>Pentapetalae</taxon>
        <taxon>asterids</taxon>
        <taxon>lamiids</taxon>
        <taxon>Solanales</taxon>
        <taxon>Solanaceae</taxon>
        <taxon>Solanoideae</taxon>
        <taxon>Solaneae</taxon>
        <taxon>Solanum</taxon>
    </lineage>
</organism>
<dbReference type="GO" id="GO:0016020">
    <property type="term" value="C:membrane"/>
    <property type="evidence" value="ECO:0007669"/>
    <property type="project" value="InterPro"/>
</dbReference>
<dbReference type="GO" id="GO:0012505">
    <property type="term" value="C:endomembrane system"/>
    <property type="evidence" value="ECO:0007669"/>
    <property type="project" value="UniProtKB-SubCell"/>
</dbReference>